<dbReference type="Proteomes" id="UP000824093">
    <property type="component" value="Unassembled WGS sequence"/>
</dbReference>
<proteinExistence type="predicted"/>
<dbReference type="EMBL" id="DVNH01000016">
    <property type="protein sequence ID" value="HIU51391.1"/>
    <property type="molecule type" value="Genomic_DNA"/>
</dbReference>
<dbReference type="InterPro" id="IPR010982">
    <property type="entry name" value="Lambda_DNA-bd_dom_sf"/>
</dbReference>
<dbReference type="GO" id="GO:0003677">
    <property type="term" value="F:DNA binding"/>
    <property type="evidence" value="ECO:0007669"/>
    <property type="project" value="InterPro"/>
</dbReference>
<dbReference type="InterPro" id="IPR001387">
    <property type="entry name" value="Cro/C1-type_HTH"/>
</dbReference>
<reference evidence="2" key="2">
    <citation type="journal article" date="2021" name="PeerJ">
        <title>Extensive microbial diversity within the chicken gut microbiome revealed by metagenomics and culture.</title>
        <authorList>
            <person name="Gilroy R."/>
            <person name="Ravi A."/>
            <person name="Getino M."/>
            <person name="Pursley I."/>
            <person name="Horton D.L."/>
            <person name="Alikhan N.F."/>
            <person name="Baker D."/>
            <person name="Gharbi K."/>
            <person name="Hall N."/>
            <person name="Watson M."/>
            <person name="Adriaenssens E.M."/>
            <person name="Foster-Nyarko E."/>
            <person name="Jarju S."/>
            <person name="Secka A."/>
            <person name="Antonio M."/>
            <person name="Oren A."/>
            <person name="Chaudhuri R.R."/>
            <person name="La Ragione R."/>
            <person name="Hildebrand F."/>
            <person name="Pallen M.J."/>
        </authorList>
    </citation>
    <scope>NUCLEOTIDE SEQUENCE</scope>
    <source>
        <strain evidence="2">CHK195-15760</strain>
    </source>
</reference>
<dbReference type="PROSITE" id="PS50943">
    <property type="entry name" value="HTH_CROC1"/>
    <property type="match status" value="1"/>
</dbReference>
<comment type="caution">
    <text evidence="2">The sequence shown here is derived from an EMBL/GenBank/DDBJ whole genome shotgun (WGS) entry which is preliminary data.</text>
</comment>
<protein>
    <submittedName>
        <fullName evidence="2">Helix-turn-helix transcriptional regulator</fullName>
    </submittedName>
</protein>
<name>A0A9D1M0H3_9FIRM</name>
<evidence type="ECO:0000313" key="3">
    <source>
        <dbReference type="Proteomes" id="UP000824093"/>
    </source>
</evidence>
<dbReference type="Pfam" id="PF13443">
    <property type="entry name" value="HTH_26"/>
    <property type="match status" value="1"/>
</dbReference>
<reference evidence="2" key="1">
    <citation type="submission" date="2020-10" db="EMBL/GenBank/DDBJ databases">
        <authorList>
            <person name="Gilroy R."/>
        </authorList>
    </citation>
    <scope>NUCLEOTIDE SEQUENCE</scope>
    <source>
        <strain evidence="2">CHK195-15760</strain>
    </source>
</reference>
<accession>A0A9D1M0H3</accession>
<dbReference type="Gene3D" id="1.10.260.40">
    <property type="entry name" value="lambda repressor-like DNA-binding domains"/>
    <property type="match status" value="1"/>
</dbReference>
<evidence type="ECO:0000313" key="2">
    <source>
        <dbReference type="EMBL" id="HIU51391.1"/>
    </source>
</evidence>
<gene>
    <name evidence="2" type="ORF">IAB70_02010</name>
</gene>
<organism evidence="2 3">
    <name type="scientific">Candidatus Merdicola faecigallinarum</name>
    <dbReference type="NCBI Taxonomy" id="2840862"/>
    <lineage>
        <taxon>Bacteria</taxon>
        <taxon>Bacillati</taxon>
        <taxon>Bacillota</taxon>
        <taxon>Clostridia</taxon>
        <taxon>Candidatus Merdicola</taxon>
    </lineage>
</organism>
<evidence type="ECO:0000259" key="1">
    <source>
        <dbReference type="PROSITE" id="PS50943"/>
    </source>
</evidence>
<dbReference type="SUPFAM" id="SSF47413">
    <property type="entry name" value="lambda repressor-like DNA-binding domains"/>
    <property type="match status" value="1"/>
</dbReference>
<dbReference type="AlphaFoldDB" id="A0A9D1M0H3"/>
<feature type="domain" description="HTH cro/C1-type" evidence="1">
    <location>
        <begin position="39"/>
        <end position="63"/>
    </location>
</feature>
<sequence>MEKQTKLLRYLILLKYESIRAFAKLIEVPYSTVCVSLKRGIDRTSIKTVIKICSALEINIDDLVDERFDKLISPEIEILIQNAKHLSNNQVEEIQDFIHSLN</sequence>